<dbReference type="Pfam" id="PF00433">
    <property type="entry name" value="Pkinase_C"/>
    <property type="match status" value="1"/>
</dbReference>
<organism evidence="3 4">
    <name type="scientific">Paramormyrops kingsleyae</name>
    <dbReference type="NCBI Taxonomy" id="1676925"/>
    <lineage>
        <taxon>Eukaryota</taxon>
        <taxon>Metazoa</taxon>
        <taxon>Chordata</taxon>
        <taxon>Craniata</taxon>
        <taxon>Vertebrata</taxon>
        <taxon>Euteleostomi</taxon>
        <taxon>Actinopterygii</taxon>
        <taxon>Neopterygii</taxon>
        <taxon>Teleostei</taxon>
        <taxon>Osteoglossocephala</taxon>
        <taxon>Osteoglossomorpha</taxon>
        <taxon>Osteoglossiformes</taxon>
        <taxon>Mormyridae</taxon>
        <taxon>Paramormyrops</taxon>
    </lineage>
</organism>
<dbReference type="Gene3D" id="3.30.200.20">
    <property type="entry name" value="Phosphorylase Kinase, domain 1"/>
    <property type="match status" value="1"/>
</dbReference>
<reference evidence="3" key="1">
    <citation type="submission" date="2025-08" db="UniProtKB">
        <authorList>
            <consortium name="Ensembl"/>
        </authorList>
    </citation>
    <scope>IDENTIFICATION</scope>
</reference>
<feature type="domain" description="Protein kinase C-terminal" evidence="2">
    <location>
        <begin position="22"/>
        <end position="59"/>
    </location>
</feature>
<feature type="signal peptide" evidence="1">
    <location>
        <begin position="1"/>
        <end position="15"/>
    </location>
</feature>
<proteinExistence type="predicted"/>
<dbReference type="STRING" id="1676925.ENSPKIP00000001314"/>
<reference evidence="3" key="2">
    <citation type="submission" date="2025-09" db="UniProtKB">
        <authorList>
            <consortium name="Ensembl"/>
        </authorList>
    </citation>
    <scope>IDENTIFICATION</scope>
</reference>
<protein>
    <recommendedName>
        <fullName evidence="2">Protein kinase C-terminal domain-containing protein</fullName>
    </recommendedName>
</protein>
<dbReference type="GO" id="GO:0005524">
    <property type="term" value="F:ATP binding"/>
    <property type="evidence" value="ECO:0007669"/>
    <property type="project" value="InterPro"/>
</dbReference>
<dbReference type="Proteomes" id="UP000261540">
    <property type="component" value="Unplaced"/>
</dbReference>
<evidence type="ECO:0000313" key="4">
    <source>
        <dbReference type="Proteomes" id="UP000261540"/>
    </source>
</evidence>
<dbReference type="InterPro" id="IPR017892">
    <property type="entry name" value="Pkinase_C"/>
</dbReference>
<evidence type="ECO:0000256" key="1">
    <source>
        <dbReference type="SAM" id="SignalP"/>
    </source>
</evidence>
<feature type="chain" id="PRO_5017411246" description="Protein kinase C-terminal domain-containing protein" evidence="1">
    <location>
        <begin position="16"/>
        <end position="67"/>
    </location>
</feature>
<dbReference type="GeneTree" id="ENSGT00940000180416"/>
<keyword evidence="4" id="KW-1185">Reference proteome</keyword>
<sequence>MNVSVVVCLTFGVFCSVQKTTEDVSNFDPDFTQEEASLTPIEEPVIPSISQGVFRNFSYTSPELLER</sequence>
<keyword evidence="1" id="KW-0732">Signal</keyword>
<evidence type="ECO:0000313" key="3">
    <source>
        <dbReference type="Ensembl" id="ENSPKIP00000001314.1"/>
    </source>
</evidence>
<name>A0A3B3Q644_9TELE</name>
<dbReference type="GO" id="GO:0004674">
    <property type="term" value="F:protein serine/threonine kinase activity"/>
    <property type="evidence" value="ECO:0007669"/>
    <property type="project" value="InterPro"/>
</dbReference>
<accession>A0A3B3Q644</accession>
<dbReference type="AlphaFoldDB" id="A0A3B3Q644"/>
<dbReference type="Ensembl" id="ENSPKIT00000025232.1">
    <property type="protein sequence ID" value="ENSPKIP00000001314.1"/>
    <property type="gene ID" value="ENSPKIG00000019653.1"/>
</dbReference>
<evidence type="ECO:0000259" key="2">
    <source>
        <dbReference type="Pfam" id="PF00433"/>
    </source>
</evidence>